<keyword evidence="13" id="KW-1185">Reference proteome</keyword>
<comment type="function">
    <text evidence="10">Endonuclease that specifically degrades the RNA of RNA-DNA hybrids.</text>
</comment>
<dbReference type="Proteomes" id="UP001291687">
    <property type="component" value="Unassembled WGS sequence"/>
</dbReference>
<evidence type="ECO:0000313" key="12">
    <source>
        <dbReference type="EMBL" id="MEA0971561.1"/>
    </source>
</evidence>
<feature type="domain" description="RNase H type-1" evidence="11">
    <location>
        <begin position="47"/>
        <end position="188"/>
    </location>
</feature>
<keyword evidence="6 10" id="KW-0479">Metal-binding</keyword>
<keyword evidence="8 10" id="KW-0378">Hydrolase</keyword>
<evidence type="ECO:0000256" key="6">
    <source>
        <dbReference type="ARBA" id="ARBA00022723"/>
    </source>
</evidence>
<evidence type="ECO:0000256" key="3">
    <source>
        <dbReference type="ARBA" id="ARBA00011245"/>
    </source>
</evidence>
<dbReference type="Pfam" id="PF00075">
    <property type="entry name" value="RNase_H"/>
    <property type="match status" value="1"/>
</dbReference>
<comment type="similarity">
    <text evidence="2 10">Belongs to the RNase H family.</text>
</comment>
<dbReference type="PANTHER" id="PTHR10642:SF26">
    <property type="entry name" value="RIBONUCLEASE H1"/>
    <property type="match status" value="1"/>
</dbReference>
<organism evidence="12 13">
    <name type="scientific">Candidatus Megaera venefica</name>
    <dbReference type="NCBI Taxonomy" id="2055910"/>
    <lineage>
        <taxon>Bacteria</taxon>
        <taxon>Pseudomonadati</taxon>
        <taxon>Pseudomonadota</taxon>
        <taxon>Alphaproteobacteria</taxon>
        <taxon>Rickettsiales</taxon>
        <taxon>Rickettsiaceae</taxon>
        <taxon>Candidatus Megaera</taxon>
    </lineage>
</organism>
<feature type="binding site" evidence="10">
    <location>
        <position position="116"/>
    </location>
    <ligand>
        <name>Mg(2+)</name>
        <dbReference type="ChEBI" id="CHEBI:18420"/>
        <label>1</label>
    </ligand>
</feature>
<dbReference type="HAMAP" id="MF_00042">
    <property type="entry name" value="RNase_H"/>
    <property type="match status" value="1"/>
</dbReference>
<comment type="subunit">
    <text evidence="3 10">Monomer.</text>
</comment>
<dbReference type="NCBIfam" id="NF001236">
    <property type="entry name" value="PRK00203.1"/>
    <property type="match status" value="1"/>
</dbReference>
<dbReference type="InterPro" id="IPR022892">
    <property type="entry name" value="RNaseHI"/>
</dbReference>
<evidence type="ECO:0000313" key="13">
    <source>
        <dbReference type="Proteomes" id="UP001291687"/>
    </source>
</evidence>
<keyword evidence="5 10" id="KW-0540">Nuclease</keyword>
<dbReference type="Gene3D" id="3.30.420.10">
    <property type="entry name" value="Ribonuclease H-like superfamily/Ribonuclease H"/>
    <property type="match status" value="1"/>
</dbReference>
<dbReference type="InterPro" id="IPR002156">
    <property type="entry name" value="RNaseH_domain"/>
</dbReference>
<dbReference type="InterPro" id="IPR050092">
    <property type="entry name" value="RNase_H"/>
</dbReference>
<feature type="binding site" evidence="10">
    <location>
        <position position="56"/>
    </location>
    <ligand>
        <name>Mg(2+)</name>
        <dbReference type="ChEBI" id="CHEBI:18420"/>
        <label>2</label>
    </ligand>
</feature>
<evidence type="ECO:0000256" key="9">
    <source>
        <dbReference type="ARBA" id="ARBA00022842"/>
    </source>
</evidence>
<keyword evidence="7 10" id="KW-0255">Endonuclease</keyword>
<name>A0ABU5NEK6_9RICK</name>
<comment type="caution">
    <text evidence="12">The sequence shown here is derived from an EMBL/GenBank/DDBJ whole genome shotgun (WGS) entry which is preliminary data.</text>
</comment>
<comment type="cofactor">
    <cofactor evidence="10">
        <name>Mg(2+)</name>
        <dbReference type="ChEBI" id="CHEBI:18420"/>
    </cofactor>
    <text evidence="10">Binds 1 Mg(2+) ion per subunit. May bind a second metal ion at a regulatory site, or after substrate binding.</text>
</comment>
<dbReference type="InterPro" id="IPR036397">
    <property type="entry name" value="RNaseH_sf"/>
</dbReference>
<evidence type="ECO:0000256" key="5">
    <source>
        <dbReference type="ARBA" id="ARBA00022722"/>
    </source>
</evidence>
<dbReference type="PROSITE" id="PS50879">
    <property type="entry name" value="RNASE_H_1"/>
    <property type="match status" value="1"/>
</dbReference>
<comment type="subcellular location">
    <subcellularLocation>
        <location evidence="10">Cytoplasm</location>
    </subcellularLocation>
</comment>
<keyword evidence="9 10" id="KW-0460">Magnesium</keyword>
<dbReference type="EMBL" id="JARJFB010000172">
    <property type="protein sequence ID" value="MEA0971561.1"/>
    <property type="molecule type" value="Genomic_DNA"/>
</dbReference>
<evidence type="ECO:0000256" key="7">
    <source>
        <dbReference type="ARBA" id="ARBA00022759"/>
    </source>
</evidence>
<gene>
    <name evidence="10" type="primary">rnhA</name>
    <name evidence="12" type="ORF">Megvenef_01543</name>
</gene>
<evidence type="ECO:0000256" key="4">
    <source>
        <dbReference type="ARBA" id="ARBA00012180"/>
    </source>
</evidence>
<evidence type="ECO:0000256" key="10">
    <source>
        <dbReference type="HAMAP-Rule" id="MF_00042"/>
    </source>
</evidence>
<feature type="binding site" evidence="10">
    <location>
        <position position="180"/>
    </location>
    <ligand>
        <name>Mg(2+)</name>
        <dbReference type="ChEBI" id="CHEBI:18420"/>
        <label>2</label>
    </ligand>
</feature>
<dbReference type="PANTHER" id="PTHR10642">
    <property type="entry name" value="RIBONUCLEASE H1"/>
    <property type="match status" value="1"/>
</dbReference>
<sequence length="199" mass="22651">MSTDTMPFSVLNQMLEFKDEDTNTAPLGKHSRSLKNTAVSFETGKSTMPFVEIYTDGACSKNPGPGGWGALLIFNDTKKEIFGYQLETTNNQMEISAAIYALQHLKKPCRVKLYTDSIYLQKGATEWIHNWQKNNWRKSDNKPVTNIDLWQNLQHEMKKHDIIWCWVKGHANNEGNNIADKLAVVGKETAKRMLKDASN</sequence>
<comment type="catalytic activity">
    <reaction evidence="1 10">
        <text>Endonucleolytic cleavage to 5'-phosphomonoester.</text>
        <dbReference type="EC" id="3.1.26.4"/>
    </reaction>
</comment>
<keyword evidence="10" id="KW-0963">Cytoplasm</keyword>
<dbReference type="CDD" id="cd09278">
    <property type="entry name" value="RNase_HI_prokaryote_like"/>
    <property type="match status" value="1"/>
</dbReference>
<dbReference type="EC" id="3.1.26.4" evidence="4 10"/>
<evidence type="ECO:0000259" key="11">
    <source>
        <dbReference type="PROSITE" id="PS50879"/>
    </source>
</evidence>
<evidence type="ECO:0000256" key="1">
    <source>
        <dbReference type="ARBA" id="ARBA00000077"/>
    </source>
</evidence>
<evidence type="ECO:0000256" key="2">
    <source>
        <dbReference type="ARBA" id="ARBA00005300"/>
    </source>
</evidence>
<protein>
    <recommendedName>
        <fullName evidence="4 10">Ribonuclease H</fullName>
        <shortName evidence="10">RNase H</shortName>
        <ecNumber evidence="4 10">3.1.26.4</ecNumber>
    </recommendedName>
</protein>
<dbReference type="SUPFAM" id="SSF53098">
    <property type="entry name" value="Ribonuclease H-like"/>
    <property type="match status" value="1"/>
</dbReference>
<feature type="binding site" evidence="10">
    <location>
        <position position="56"/>
    </location>
    <ligand>
        <name>Mg(2+)</name>
        <dbReference type="ChEBI" id="CHEBI:18420"/>
        <label>1</label>
    </ligand>
</feature>
<accession>A0ABU5NEK6</accession>
<feature type="binding site" evidence="10">
    <location>
        <position position="94"/>
    </location>
    <ligand>
        <name>Mg(2+)</name>
        <dbReference type="ChEBI" id="CHEBI:18420"/>
        <label>1</label>
    </ligand>
</feature>
<proteinExistence type="inferred from homology"/>
<evidence type="ECO:0000256" key="8">
    <source>
        <dbReference type="ARBA" id="ARBA00022801"/>
    </source>
</evidence>
<reference evidence="12 13" key="1">
    <citation type="submission" date="2023-03" db="EMBL/GenBank/DDBJ databases">
        <title>Host association and intracellularity evolved multiple times independently in the Rickettsiales.</title>
        <authorList>
            <person name="Castelli M."/>
            <person name="Nardi T."/>
            <person name="Gammuto L."/>
            <person name="Bellinzona G."/>
            <person name="Sabaneyeva E."/>
            <person name="Potekhin A."/>
            <person name="Serra V."/>
            <person name="Petroni G."/>
            <person name="Sassera D."/>
        </authorList>
    </citation>
    <scope>NUCLEOTIDE SEQUENCE [LARGE SCALE GENOMIC DNA]</scope>
    <source>
        <strain evidence="12 13">Sr 2-6</strain>
    </source>
</reference>
<dbReference type="InterPro" id="IPR012337">
    <property type="entry name" value="RNaseH-like_sf"/>
</dbReference>